<dbReference type="PANTHER" id="PTHR48094">
    <property type="entry name" value="PROTEIN/NUCLEIC ACID DEGLYCASE DJ-1-RELATED"/>
    <property type="match status" value="1"/>
</dbReference>
<dbReference type="InterPro" id="IPR050325">
    <property type="entry name" value="Prot/Nucl_acid_deglycase"/>
</dbReference>
<dbReference type="CDD" id="cd03141">
    <property type="entry name" value="GATase1_Hsp31_like"/>
    <property type="match status" value="1"/>
</dbReference>
<dbReference type="GO" id="GO:0019243">
    <property type="term" value="P:methylglyoxal catabolic process to D-lactate via S-lactoyl-glutathione"/>
    <property type="evidence" value="ECO:0007669"/>
    <property type="project" value="TreeGrafter"/>
</dbReference>
<organism evidence="6 7">
    <name type="scientific">Paraferrimonas haliotis</name>
    <dbReference type="NCBI Taxonomy" id="2013866"/>
    <lineage>
        <taxon>Bacteria</taxon>
        <taxon>Pseudomonadati</taxon>
        <taxon>Pseudomonadota</taxon>
        <taxon>Gammaproteobacteria</taxon>
        <taxon>Alteromonadales</taxon>
        <taxon>Ferrimonadaceae</taxon>
        <taxon>Paraferrimonas</taxon>
    </lineage>
</organism>
<dbReference type="InterPro" id="IPR002818">
    <property type="entry name" value="DJ-1/PfpI"/>
</dbReference>
<dbReference type="GO" id="GO:0019172">
    <property type="term" value="F:glyoxalase III activity"/>
    <property type="evidence" value="ECO:0007669"/>
    <property type="project" value="TreeGrafter"/>
</dbReference>
<evidence type="ECO:0000256" key="1">
    <source>
        <dbReference type="ARBA" id="ARBA00023016"/>
    </source>
</evidence>
<comment type="caution">
    <text evidence="6">The sequence shown here is derived from an EMBL/GenBank/DDBJ whole genome shotgun (WGS) entry which is preliminary data.</text>
</comment>
<evidence type="ECO:0000256" key="4">
    <source>
        <dbReference type="SAM" id="SignalP"/>
    </source>
</evidence>
<keyword evidence="2" id="KW-0456">Lyase</keyword>
<dbReference type="PANTHER" id="PTHR48094:SF11">
    <property type="entry name" value="GLUTATHIONE-INDEPENDENT GLYOXALASE HSP31-RELATED"/>
    <property type="match status" value="1"/>
</dbReference>
<dbReference type="EMBL" id="BSPO01000003">
    <property type="protein sequence ID" value="GLS83695.1"/>
    <property type="molecule type" value="Genomic_DNA"/>
</dbReference>
<gene>
    <name evidence="6" type="ORF">GCM10007894_16720</name>
</gene>
<feature type="signal peptide" evidence="4">
    <location>
        <begin position="1"/>
        <end position="21"/>
    </location>
</feature>
<evidence type="ECO:0000256" key="2">
    <source>
        <dbReference type="ARBA" id="ARBA00023239"/>
    </source>
</evidence>
<dbReference type="GO" id="GO:0005737">
    <property type="term" value="C:cytoplasm"/>
    <property type="evidence" value="ECO:0007669"/>
    <property type="project" value="TreeGrafter"/>
</dbReference>
<dbReference type="SUPFAM" id="SSF52317">
    <property type="entry name" value="Class I glutamine amidotransferase-like"/>
    <property type="match status" value="1"/>
</dbReference>
<name>A0AA37TVU6_9GAMM</name>
<sequence length="371" mass="41428">MKRLLSLLFFCVLTASGATHASNTETKKVAMLISGHGKIDPALSYDLEELVQSYLVFHKNGVEIDIVSPQGGAVLVKNNKDDLAYIKLFKQQTKGMKQLANTLSSVQASQNTYDAVFVVGGDGAVFDLPFEKHTQRWLTSFAQADRPIAAVCHGPAALLDIKLGDGSFYVAGKRVNSFTSVEDYAFKKENVEKYPIIIQTELEKRGAHFVANSPMLPFVTRDGNLITAQNPMSVAKAAEALLIQIGVTPAERALFKDEATMELISKARYMGVSYIDLAMVKNPERYNKMYLALYGIYAYKLANTEEDKARELRLMEKIGEHFKHPKYSLHLISTYLDRGENSMAEFHYQAAKKQFSDFKLPEALEAKWTGE</sequence>
<dbReference type="RefSeq" id="WP_095498727.1">
    <property type="nucleotide sequence ID" value="NZ_BSPO01000003.1"/>
</dbReference>
<evidence type="ECO:0000313" key="7">
    <source>
        <dbReference type="Proteomes" id="UP001157439"/>
    </source>
</evidence>
<keyword evidence="7" id="KW-1185">Reference proteome</keyword>
<accession>A0AA37TVU6</accession>
<protein>
    <recommendedName>
        <fullName evidence="5">DJ-1/PfpI domain-containing protein</fullName>
    </recommendedName>
</protein>
<evidence type="ECO:0000313" key="6">
    <source>
        <dbReference type="EMBL" id="GLS83695.1"/>
    </source>
</evidence>
<evidence type="ECO:0000259" key="5">
    <source>
        <dbReference type="Pfam" id="PF01965"/>
    </source>
</evidence>
<feature type="chain" id="PRO_5041257735" description="DJ-1/PfpI domain-containing protein" evidence="4">
    <location>
        <begin position="22"/>
        <end position="371"/>
    </location>
</feature>
<keyword evidence="4" id="KW-0732">Signal</keyword>
<dbReference type="Pfam" id="PF01965">
    <property type="entry name" value="DJ-1_PfpI"/>
    <property type="match status" value="1"/>
</dbReference>
<reference evidence="6 7" key="1">
    <citation type="journal article" date="2014" name="Int. J. Syst. Evol. Microbiol.">
        <title>Complete genome sequence of Corynebacterium casei LMG S-19264T (=DSM 44701T), isolated from a smear-ripened cheese.</title>
        <authorList>
            <consortium name="US DOE Joint Genome Institute (JGI-PGF)"/>
            <person name="Walter F."/>
            <person name="Albersmeier A."/>
            <person name="Kalinowski J."/>
            <person name="Ruckert C."/>
        </authorList>
    </citation>
    <scope>NUCLEOTIDE SEQUENCE [LARGE SCALE GENOMIC DNA]</scope>
    <source>
        <strain evidence="6 7">NBRC 112785</strain>
    </source>
</reference>
<dbReference type="Proteomes" id="UP001157439">
    <property type="component" value="Unassembled WGS sequence"/>
</dbReference>
<keyword evidence="1" id="KW-0346">Stress response</keyword>
<comment type="similarity">
    <text evidence="3">Belongs to the peptidase C56 family. HSP31-like subfamily.</text>
</comment>
<evidence type="ECO:0000256" key="3">
    <source>
        <dbReference type="ARBA" id="ARBA00038493"/>
    </source>
</evidence>
<dbReference type="AlphaFoldDB" id="A0AA37TVU6"/>
<proteinExistence type="inferred from homology"/>
<dbReference type="InterPro" id="IPR029062">
    <property type="entry name" value="Class_I_gatase-like"/>
</dbReference>
<dbReference type="Gene3D" id="3.40.50.880">
    <property type="match status" value="1"/>
</dbReference>
<feature type="domain" description="DJ-1/PfpI" evidence="5">
    <location>
        <begin position="48"/>
        <end position="241"/>
    </location>
</feature>